<accession>A0A9R0YNX8</accession>
<dbReference type="GO" id="GO:0003700">
    <property type="term" value="F:DNA-binding transcription factor activity"/>
    <property type="evidence" value="ECO:0007669"/>
    <property type="project" value="InterPro"/>
</dbReference>
<keyword evidence="4" id="KW-0804">Transcription</keyword>
<dbReference type="GO" id="GO:0005634">
    <property type="term" value="C:nucleus"/>
    <property type="evidence" value="ECO:0007669"/>
    <property type="project" value="UniProtKB-SubCell"/>
</dbReference>
<dbReference type="InterPro" id="IPR036955">
    <property type="entry name" value="AP2/ERF_dom_sf"/>
</dbReference>
<feature type="compositionally biased region" description="Polar residues" evidence="6">
    <location>
        <begin position="133"/>
        <end position="147"/>
    </location>
</feature>
<dbReference type="SUPFAM" id="SSF54171">
    <property type="entry name" value="DNA-binding domain"/>
    <property type="match status" value="1"/>
</dbReference>
<keyword evidence="3" id="KW-0238">DNA-binding</keyword>
<name>A0A9R0YNX8_TRITD</name>
<dbReference type="GO" id="GO:0003677">
    <property type="term" value="F:DNA binding"/>
    <property type="evidence" value="ECO:0007669"/>
    <property type="project" value="UniProtKB-KW"/>
</dbReference>
<dbReference type="Gramene" id="TRITD6Bv1G112180.1">
    <property type="protein sequence ID" value="TRITD6Bv1G112180.1"/>
    <property type="gene ID" value="TRITD6Bv1G112180"/>
</dbReference>
<evidence type="ECO:0000256" key="2">
    <source>
        <dbReference type="ARBA" id="ARBA00023015"/>
    </source>
</evidence>
<feature type="domain" description="AP2/ERF" evidence="7">
    <location>
        <begin position="156"/>
        <end position="223"/>
    </location>
</feature>
<reference evidence="8 9" key="1">
    <citation type="submission" date="2017-09" db="EMBL/GenBank/DDBJ databases">
        <authorList>
            <consortium name="International Durum Wheat Genome Sequencing Consortium (IDWGSC)"/>
            <person name="Milanesi L."/>
        </authorList>
    </citation>
    <scope>NUCLEOTIDE SEQUENCE [LARGE SCALE GENOMIC DNA]</scope>
    <source>
        <strain evidence="9">cv. Svevo</strain>
    </source>
</reference>
<dbReference type="Proteomes" id="UP000324705">
    <property type="component" value="Chromosome 6B"/>
</dbReference>
<dbReference type="PROSITE" id="PS51032">
    <property type="entry name" value="AP2_ERF"/>
    <property type="match status" value="1"/>
</dbReference>
<evidence type="ECO:0000259" key="7">
    <source>
        <dbReference type="PROSITE" id="PS51032"/>
    </source>
</evidence>
<dbReference type="InterPro" id="IPR016177">
    <property type="entry name" value="DNA-bd_dom_sf"/>
</dbReference>
<dbReference type="EMBL" id="LT934122">
    <property type="protein sequence ID" value="VAI57814.1"/>
    <property type="molecule type" value="Genomic_DNA"/>
</dbReference>
<evidence type="ECO:0000256" key="6">
    <source>
        <dbReference type="SAM" id="MobiDB-lite"/>
    </source>
</evidence>
<organism evidence="8 9">
    <name type="scientific">Triticum turgidum subsp. durum</name>
    <name type="common">Durum wheat</name>
    <name type="synonym">Triticum durum</name>
    <dbReference type="NCBI Taxonomy" id="4567"/>
    <lineage>
        <taxon>Eukaryota</taxon>
        <taxon>Viridiplantae</taxon>
        <taxon>Streptophyta</taxon>
        <taxon>Embryophyta</taxon>
        <taxon>Tracheophyta</taxon>
        <taxon>Spermatophyta</taxon>
        <taxon>Magnoliopsida</taxon>
        <taxon>Liliopsida</taxon>
        <taxon>Poales</taxon>
        <taxon>Poaceae</taxon>
        <taxon>BOP clade</taxon>
        <taxon>Pooideae</taxon>
        <taxon>Triticodae</taxon>
        <taxon>Triticeae</taxon>
        <taxon>Triticinae</taxon>
        <taxon>Triticum</taxon>
    </lineage>
</organism>
<evidence type="ECO:0000313" key="9">
    <source>
        <dbReference type="Proteomes" id="UP000324705"/>
    </source>
</evidence>
<gene>
    <name evidence="8" type="ORF">TRITD_6Bv1G112180</name>
</gene>
<evidence type="ECO:0000256" key="1">
    <source>
        <dbReference type="ARBA" id="ARBA00004123"/>
    </source>
</evidence>
<evidence type="ECO:0000256" key="5">
    <source>
        <dbReference type="ARBA" id="ARBA00023242"/>
    </source>
</evidence>
<dbReference type="AlphaFoldDB" id="A0A9R0YNX8"/>
<evidence type="ECO:0000256" key="3">
    <source>
        <dbReference type="ARBA" id="ARBA00023125"/>
    </source>
</evidence>
<keyword evidence="5" id="KW-0539">Nucleus</keyword>
<evidence type="ECO:0000313" key="8">
    <source>
        <dbReference type="EMBL" id="VAI57814.1"/>
    </source>
</evidence>
<proteinExistence type="predicted"/>
<protein>
    <recommendedName>
        <fullName evidence="7">AP2/ERF domain-containing protein</fullName>
    </recommendedName>
</protein>
<sequence length="223" mass="25045">MTGRLPAFTLADRPSAYLAFIGMSPRSLLGRSAFNPALCLPRLFKPAAHGPKPCPFEPFSHCPTTHPSSPWPGPLLCGGSSSMVSLRRRRLLGLCSGKDSLPVDLPKPVENEKHGEVEHANVNPLSVHPLPLTRTSDVLPESSNGSDSLKEEKNQYYPGKEIKRRKRHRRKQYVDQEPCIMRGVYFKNMKWQAAIKVDKKQIHLGTVGTQDEAARLYDRYYLD</sequence>
<dbReference type="Gene3D" id="3.30.730.10">
    <property type="entry name" value="AP2/ERF domain"/>
    <property type="match status" value="1"/>
</dbReference>
<comment type="subcellular location">
    <subcellularLocation>
        <location evidence="1">Nucleus</location>
    </subcellularLocation>
</comment>
<keyword evidence="9" id="KW-1185">Reference proteome</keyword>
<dbReference type="InterPro" id="IPR001471">
    <property type="entry name" value="AP2/ERF_dom"/>
</dbReference>
<feature type="region of interest" description="Disordered" evidence="6">
    <location>
        <begin position="121"/>
        <end position="170"/>
    </location>
</feature>
<evidence type="ECO:0000256" key="4">
    <source>
        <dbReference type="ARBA" id="ARBA00023163"/>
    </source>
</evidence>
<keyword evidence="2" id="KW-0805">Transcription regulation</keyword>